<evidence type="ECO:0000313" key="2">
    <source>
        <dbReference type="Ensembl" id="ENSONIP00000029785.1"/>
    </source>
</evidence>
<evidence type="ECO:0000259" key="1">
    <source>
        <dbReference type="Pfam" id="PF00078"/>
    </source>
</evidence>
<dbReference type="InterPro" id="IPR000477">
    <property type="entry name" value="RT_dom"/>
</dbReference>
<reference evidence="2" key="2">
    <citation type="submission" date="2025-08" db="UniProtKB">
        <authorList>
            <consortium name="Ensembl"/>
        </authorList>
    </citation>
    <scope>IDENTIFICATION</scope>
</reference>
<name>A0A669B359_ORENI</name>
<sequence>MQSQYPQNTNYHGISTTLKEKNKTVHMAFLDLEKAFDRVPHDLIWHSLRSHGVPEAYIKWIQLLYDNATINVRFKLKLYHAENKQPFNFLRTLQPIITQGLIYFNIIMW</sequence>
<dbReference type="Ensembl" id="ENSONIT00000068647.1">
    <property type="protein sequence ID" value="ENSONIP00000029785.1"/>
    <property type="gene ID" value="ENSONIG00000028241.1"/>
</dbReference>
<dbReference type="PANTHER" id="PTHR19446">
    <property type="entry name" value="REVERSE TRANSCRIPTASES"/>
    <property type="match status" value="1"/>
</dbReference>
<organism evidence="2 3">
    <name type="scientific">Oreochromis niloticus</name>
    <name type="common">Nile tilapia</name>
    <name type="synonym">Tilapia nilotica</name>
    <dbReference type="NCBI Taxonomy" id="8128"/>
    <lineage>
        <taxon>Eukaryota</taxon>
        <taxon>Metazoa</taxon>
        <taxon>Chordata</taxon>
        <taxon>Craniata</taxon>
        <taxon>Vertebrata</taxon>
        <taxon>Euteleostomi</taxon>
        <taxon>Actinopterygii</taxon>
        <taxon>Neopterygii</taxon>
        <taxon>Teleostei</taxon>
        <taxon>Neoteleostei</taxon>
        <taxon>Acanthomorphata</taxon>
        <taxon>Ovalentaria</taxon>
        <taxon>Cichlomorphae</taxon>
        <taxon>Cichliformes</taxon>
        <taxon>Cichlidae</taxon>
        <taxon>African cichlids</taxon>
        <taxon>Pseudocrenilabrinae</taxon>
        <taxon>Oreochromini</taxon>
        <taxon>Oreochromis</taxon>
    </lineage>
</organism>
<dbReference type="AlphaFoldDB" id="A0A669B359"/>
<reference evidence="2" key="3">
    <citation type="submission" date="2025-09" db="UniProtKB">
        <authorList>
            <consortium name="Ensembl"/>
        </authorList>
    </citation>
    <scope>IDENTIFICATION</scope>
</reference>
<accession>A0A669B359</accession>
<dbReference type="InParanoid" id="A0A669B359"/>
<proteinExistence type="predicted"/>
<dbReference type="Proteomes" id="UP000005207">
    <property type="component" value="Linkage group LG19"/>
</dbReference>
<dbReference type="Pfam" id="PF00078">
    <property type="entry name" value="RVT_1"/>
    <property type="match status" value="1"/>
</dbReference>
<protein>
    <recommendedName>
        <fullName evidence="1">Reverse transcriptase domain-containing protein</fullName>
    </recommendedName>
</protein>
<dbReference type="GeneTree" id="ENSGT00990000212720"/>
<keyword evidence="3" id="KW-1185">Reference proteome</keyword>
<evidence type="ECO:0000313" key="3">
    <source>
        <dbReference type="Proteomes" id="UP000005207"/>
    </source>
</evidence>
<reference evidence="3" key="1">
    <citation type="submission" date="2012-01" db="EMBL/GenBank/DDBJ databases">
        <title>The Genome Sequence of Oreochromis niloticus (Nile Tilapia).</title>
        <authorList>
            <consortium name="Broad Institute Genome Assembly Team"/>
            <consortium name="Broad Institute Sequencing Platform"/>
            <person name="Di Palma F."/>
            <person name="Johnson J."/>
            <person name="Lander E.S."/>
            <person name="Lindblad-Toh K."/>
        </authorList>
    </citation>
    <scope>NUCLEOTIDE SEQUENCE [LARGE SCALE GENOMIC DNA]</scope>
</reference>
<feature type="domain" description="Reverse transcriptase" evidence="1">
    <location>
        <begin position="10"/>
        <end position="73"/>
    </location>
</feature>